<name>A0A453IHG4_AEGTS</name>
<reference evidence="2" key="5">
    <citation type="journal article" date="2021" name="G3 (Bethesda)">
        <title>Aegilops tauschii genome assembly Aet v5.0 features greater sequence contiguity and improved annotation.</title>
        <authorList>
            <person name="Wang L."/>
            <person name="Zhu T."/>
            <person name="Rodriguez J.C."/>
            <person name="Deal K.R."/>
            <person name="Dubcovsky J."/>
            <person name="McGuire P.E."/>
            <person name="Lux T."/>
            <person name="Spannagl M."/>
            <person name="Mayer K.F.X."/>
            <person name="Baldrich P."/>
            <person name="Meyers B.C."/>
            <person name="Huo N."/>
            <person name="Gu Y.Q."/>
            <person name="Zhou H."/>
            <person name="Devos K.M."/>
            <person name="Bennetzen J.L."/>
            <person name="Unver T."/>
            <person name="Budak H."/>
            <person name="Gulick P.J."/>
            <person name="Galiba G."/>
            <person name="Kalapos B."/>
            <person name="Nelson D.R."/>
            <person name="Li P."/>
            <person name="You F.M."/>
            <person name="Luo M.C."/>
            <person name="Dvorak J."/>
        </authorList>
    </citation>
    <scope>NUCLEOTIDE SEQUENCE [LARGE SCALE GENOMIC DNA]</scope>
    <source>
        <strain evidence="2">cv. AL8/78</strain>
    </source>
</reference>
<reference evidence="3" key="1">
    <citation type="journal article" date="2014" name="Science">
        <title>Ancient hybridizations among the ancestral genomes of bread wheat.</title>
        <authorList>
            <consortium name="International Wheat Genome Sequencing Consortium,"/>
            <person name="Marcussen T."/>
            <person name="Sandve S.R."/>
            <person name="Heier L."/>
            <person name="Spannagl M."/>
            <person name="Pfeifer M."/>
            <person name="Jakobsen K.S."/>
            <person name="Wulff B.B."/>
            <person name="Steuernagel B."/>
            <person name="Mayer K.F."/>
            <person name="Olsen O.A."/>
        </authorList>
    </citation>
    <scope>NUCLEOTIDE SEQUENCE [LARGE SCALE GENOMIC DNA]</scope>
    <source>
        <strain evidence="3">cv. AL8/78</strain>
    </source>
</reference>
<dbReference type="STRING" id="200361.A0A453IHG4"/>
<sequence>MLKEFGALVANGTWSLVPRPSCAHVVSGKWIFKHKFHSDGSLARYKARWMVRGYSQQPGIDFDETFSPMVKPATIRIVLALPFH</sequence>
<feature type="domain" description="Reverse transcriptase Ty1/copia-type" evidence="1">
    <location>
        <begin position="11"/>
        <end position="81"/>
    </location>
</feature>
<reference evidence="3" key="2">
    <citation type="journal article" date="2017" name="Nat. Plants">
        <title>The Aegilops tauschii genome reveals multiple impacts of transposons.</title>
        <authorList>
            <person name="Zhao G."/>
            <person name="Zou C."/>
            <person name="Li K."/>
            <person name="Wang K."/>
            <person name="Li T."/>
            <person name="Gao L."/>
            <person name="Zhang X."/>
            <person name="Wang H."/>
            <person name="Yang Z."/>
            <person name="Liu X."/>
            <person name="Jiang W."/>
            <person name="Mao L."/>
            <person name="Kong X."/>
            <person name="Jiao Y."/>
            <person name="Jia J."/>
        </authorList>
    </citation>
    <scope>NUCLEOTIDE SEQUENCE [LARGE SCALE GENOMIC DNA]</scope>
    <source>
        <strain evidence="3">cv. AL8/78</strain>
    </source>
</reference>
<evidence type="ECO:0000313" key="2">
    <source>
        <dbReference type="EnsemblPlants" id="AET4Gv20561100.1"/>
    </source>
</evidence>
<protein>
    <recommendedName>
        <fullName evidence="1">Reverse transcriptase Ty1/copia-type domain-containing protein</fullName>
    </recommendedName>
</protein>
<reference evidence="2" key="4">
    <citation type="submission" date="2019-03" db="UniProtKB">
        <authorList>
            <consortium name="EnsemblPlants"/>
        </authorList>
    </citation>
    <scope>IDENTIFICATION</scope>
</reference>
<evidence type="ECO:0000259" key="1">
    <source>
        <dbReference type="Pfam" id="PF07727"/>
    </source>
</evidence>
<dbReference type="EnsemblPlants" id="AET4Gv20561100.1">
    <property type="protein sequence ID" value="AET4Gv20561100.1"/>
    <property type="gene ID" value="AET4Gv20561100"/>
</dbReference>
<dbReference type="Proteomes" id="UP000015105">
    <property type="component" value="Chromosome 4D"/>
</dbReference>
<proteinExistence type="predicted"/>
<accession>A0A453IHG4</accession>
<dbReference type="AlphaFoldDB" id="A0A453IHG4"/>
<dbReference type="InterPro" id="IPR013103">
    <property type="entry name" value="RVT_2"/>
</dbReference>
<dbReference type="Gramene" id="AET4Gv20561100.1">
    <property type="protein sequence ID" value="AET4Gv20561100.1"/>
    <property type="gene ID" value="AET4Gv20561100"/>
</dbReference>
<organism evidence="2 3">
    <name type="scientific">Aegilops tauschii subsp. strangulata</name>
    <name type="common">Goatgrass</name>
    <dbReference type="NCBI Taxonomy" id="200361"/>
    <lineage>
        <taxon>Eukaryota</taxon>
        <taxon>Viridiplantae</taxon>
        <taxon>Streptophyta</taxon>
        <taxon>Embryophyta</taxon>
        <taxon>Tracheophyta</taxon>
        <taxon>Spermatophyta</taxon>
        <taxon>Magnoliopsida</taxon>
        <taxon>Liliopsida</taxon>
        <taxon>Poales</taxon>
        <taxon>Poaceae</taxon>
        <taxon>BOP clade</taxon>
        <taxon>Pooideae</taxon>
        <taxon>Triticodae</taxon>
        <taxon>Triticeae</taxon>
        <taxon>Triticinae</taxon>
        <taxon>Aegilops</taxon>
    </lineage>
</organism>
<evidence type="ECO:0000313" key="3">
    <source>
        <dbReference type="Proteomes" id="UP000015105"/>
    </source>
</evidence>
<reference evidence="2" key="3">
    <citation type="journal article" date="2017" name="Nature">
        <title>Genome sequence of the progenitor of the wheat D genome Aegilops tauschii.</title>
        <authorList>
            <person name="Luo M.C."/>
            <person name="Gu Y.Q."/>
            <person name="Puiu D."/>
            <person name="Wang H."/>
            <person name="Twardziok S.O."/>
            <person name="Deal K.R."/>
            <person name="Huo N."/>
            <person name="Zhu T."/>
            <person name="Wang L."/>
            <person name="Wang Y."/>
            <person name="McGuire P.E."/>
            <person name="Liu S."/>
            <person name="Long H."/>
            <person name="Ramasamy R.K."/>
            <person name="Rodriguez J.C."/>
            <person name="Van S.L."/>
            <person name="Yuan L."/>
            <person name="Wang Z."/>
            <person name="Xia Z."/>
            <person name="Xiao L."/>
            <person name="Anderson O.D."/>
            <person name="Ouyang S."/>
            <person name="Liang Y."/>
            <person name="Zimin A.V."/>
            <person name="Pertea G."/>
            <person name="Qi P."/>
            <person name="Bennetzen J.L."/>
            <person name="Dai X."/>
            <person name="Dawson M.W."/>
            <person name="Muller H.G."/>
            <person name="Kugler K."/>
            <person name="Rivarola-Duarte L."/>
            <person name="Spannagl M."/>
            <person name="Mayer K.F.X."/>
            <person name="Lu F.H."/>
            <person name="Bevan M.W."/>
            <person name="Leroy P."/>
            <person name="Li P."/>
            <person name="You F.M."/>
            <person name="Sun Q."/>
            <person name="Liu Z."/>
            <person name="Lyons E."/>
            <person name="Wicker T."/>
            <person name="Salzberg S.L."/>
            <person name="Devos K.M."/>
            <person name="Dvorak J."/>
        </authorList>
    </citation>
    <scope>NUCLEOTIDE SEQUENCE [LARGE SCALE GENOMIC DNA]</scope>
    <source>
        <strain evidence="2">cv. AL8/78</strain>
    </source>
</reference>
<dbReference type="Pfam" id="PF07727">
    <property type="entry name" value="RVT_2"/>
    <property type="match status" value="1"/>
</dbReference>
<keyword evidence="3" id="KW-1185">Reference proteome</keyword>